<name>A0A8H3FFA5_9LECA</name>
<comment type="caution">
    <text evidence="1">The sequence shown here is derived from an EMBL/GenBank/DDBJ whole genome shotgun (WGS) entry which is preliminary data.</text>
</comment>
<reference evidence="1" key="1">
    <citation type="submission" date="2021-03" db="EMBL/GenBank/DDBJ databases">
        <authorList>
            <person name="Tagirdzhanova G."/>
        </authorList>
    </citation>
    <scope>NUCLEOTIDE SEQUENCE</scope>
</reference>
<dbReference type="AlphaFoldDB" id="A0A8H3FFA5"/>
<protein>
    <submittedName>
        <fullName evidence="1">Uncharacterized protein</fullName>
    </submittedName>
</protein>
<accession>A0A8H3FFA5</accession>
<evidence type="ECO:0000313" key="2">
    <source>
        <dbReference type="Proteomes" id="UP000664169"/>
    </source>
</evidence>
<gene>
    <name evidence="1" type="ORF">GOMPHAMPRED_001883</name>
</gene>
<dbReference type="Proteomes" id="UP000664169">
    <property type="component" value="Unassembled WGS sequence"/>
</dbReference>
<proteinExistence type="predicted"/>
<evidence type="ECO:0000313" key="1">
    <source>
        <dbReference type="EMBL" id="CAF9919821.1"/>
    </source>
</evidence>
<organism evidence="1 2">
    <name type="scientific">Gomphillus americanus</name>
    <dbReference type="NCBI Taxonomy" id="1940652"/>
    <lineage>
        <taxon>Eukaryota</taxon>
        <taxon>Fungi</taxon>
        <taxon>Dikarya</taxon>
        <taxon>Ascomycota</taxon>
        <taxon>Pezizomycotina</taxon>
        <taxon>Lecanoromycetes</taxon>
        <taxon>OSLEUM clade</taxon>
        <taxon>Ostropomycetidae</taxon>
        <taxon>Ostropales</taxon>
        <taxon>Graphidaceae</taxon>
        <taxon>Gomphilloideae</taxon>
        <taxon>Gomphillus</taxon>
    </lineage>
</organism>
<dbReference type="EMBL" id="CAJPDQ010000015">
    <property type="protein sequence ID" value="CAF9919821.1"/>
    <property type="molecule type" value="Genomic_DNA"/>
</dbReference>
<sequence length="112" mass="12330">MGVSTSVPAHTCSKGKEAIGILVCKACRIEAFRGFEDEARLRTRAVLDPKEIHPVQDIKSKDIGWVDAALFKGLANELPREEAIKSAVLQHCLQDSFPKSRKISKTSPRDDA</sequence>
<keyword evidence="2" id="KW-1185">Reference proteome</keyword>